<comment type="caution">
    <text evidence="1">The sequence shown here is derived from an EMBL/GenBank/DDBJ whole genome shotgun (WGS) entry which is preliminary data.</text>
</comment>
<gene>
    <name evidence="1" type="ORF">PSHT_14274</name>
</gene>
<reference evidence="2" key="2">
    <citation type="journal article" date="2018" name="BMC Genomics">
        <title>Genomic insights into host adaptation between the wheat stripe rust pathogen (Puccinia striiformis f. sp. tritici) and the barley stripe rust pathogen (Puccinia striiformis f. sp. hordei).</title>
        <authorList>
            <person name="Xia C."/>
            <person name="Wang M."/>
            <person name="Yin C."/>
            <person name="Cornejo O.E."/>
            <person name="Hulbert S.H."/>
            <person name="Chen X."/>
        </authorList>
    </citation>
    <scope>NUCLEOTIDE SEQUENCE [LARGE SCALE GENOMIC DNA]</scope>
    <source>
        <strain evidence="2">93TX-2</strain>
    </source>
</reference>
<dbReference type="AlphaFoldDB" id="A0A2S4UL91"/>
<sequence>MPRNSNTGLSTQLRVLGGCYTNYIRTDNKGWVDGHRFIFKNFSRNQYESLSANVEPIIFRVDCNVVIGEGSMRQAFKAEVEIKLSDGSEDISNYIAKI</sequence>
<reference evidence="2" key="3">
    <citation type="journal article" date="2018" name="Mol. Plant Microbe Interact.">
        <title>Genome sequence resources for the wheat stripe rust pathogen (Puccinia striiformis f. sp. tritici) and the barley stripe rust pathogen (Puccinia striiformis f. sp. hordei).</title>
        <authorList>
            <person name="Xia C."/>
            <person name="Wang M."/>
            <person name="Yin C."/>
            <person name="Cornejo O.E."/>
            <person name="Hulbert S.H."/>
            <person name="Chen X."/>
        </authorList>
    </citation>
    <scope>NUCLEOTIDE SEQUENCE [LARGE SCALE GENOMIC DNA]</scope>
    <source>
        <strain evidence="2">93TX-2</strain>
    </source>
</reference>
<dbReference type="Proteomes" id="UP000238274">
    <property type="component" value="Unassembled WGS sequence"/>
</dbReference>
<reference evidence="1 2" key="1">
    <citation type="submission" date="2017-12" db="EMBL/GenBank/DDBJ databases">
        <title>Gene loss provides genomic basis for host adaptation in cereal stripe rust fungi.</title>
        <authorList>
            <person name="Xia C."/>
        </authorList>
    </citation>
    <scope>NUCLEOTIDE SEQUENCE [LARGE SCALE GENOMIC DNA]</scope>
    <source>
        <strain evidence="1 2">93TX-2</strain>
    </source>
</reference>
<evidence type="ECO:0000313" key="2">
    <source>
        <dbReference type="Proteomes" id="UP000238274"/>
    </source>
</evidence>
<accession>A0A2S4UL91</accession>
<keyword evidence="2" id="KW-1185">Reference proteome</keyword>
<evidence type="ECO:0000313" key="1">
    <source>
        <dbReference type="EMBL" id="POV97996.1"/>
    </source>
</evidence>
<dbReference type="EMBL" id="PKSM01000313">
    <property type="protein sequence ID" value="POV97996.1"/>
    <property type="molecule type" value="Genomic_DNA"/>
</dbReference>
<name>A0A2S4UL91_9BASI</name>
<organism evidence="1 2">
    <name type="scientific">Puccinia striiformis</name>
    <dbReference type="NCBI Taxonomy" id="27350"/>
    <lineage>
        <taxon>Eukaryota</taxon>
        <taxon>Fungi</taxon>
        <taxon>Dikarya</taxon>
        <taxon>Basidiomycota</taxon>
        <taxon>Pucciniomycotina</taxon>
        <taxon>Pucciniomycetes</taxon>
        <taxon>Pucciniales</taxon>
        <taxon>Pucciniaceae</taxon>
        <taxon>Puccinia</taxon>
    </lineage>
</organism>
<protein>
    <submittedName>
        <fullName evidence="1">Uncharacterized protein</fullName>
    </submittedName>
</protein>
<dbReference type="VEuPathDB" id="FungiDB:PSTT_05672"/>
<proteinExistence type="predicted"/>
<dbReference type="VEuPathDB" id="FungiDB:PSHT_14274"/>